<keyword evidence="4" id="KW-1185">Reference proteome</keyword>
<sequence>MPRKALSLTKKSQIDHELYKEYMMKAVALYNHQLEKEKKDRLGLCKVCSAVEKDFFHTKGIHVHINHNTLCSLVNGEQLKMDSNASRSWLSDAEADEVIKYVVGLAEMGFPLDHRWLKEHVDEIARSRWQSRFPDGGVGKNWTYRFIEKYSDQLHMYKGRALDTQRGQAGNPATHKQYFDLVEEVQLTGDNGAPIAPECTWAMDESGFQANGNEGIGGRNVIGPIGKKVQYQQQAGSCENITVLVTIGADGSALPPAVLYAGKGYLVKWKQDNPANVMLGYSKKGWTDNVIGLEYAKHFEALTRSRANGRTRVLYLDGHASHVTRSFLEHCQNHSIKVICYPPHITHIYQGLDVVVFSPLKAAYGKC</sequence>
<feature type="domain" description="HTH CENPB-type" evidence="2">
    <location>
        <begin position="82"/>
        <end position="156"/>
    </location>
</feature>
<organism evidence="3 4">
    <name type="scientific">Leucocoprinus leucothites</name>
    <dbReference type="NCBI Taxonomy" id="201217"/>
    <lineage>
        <taxon>Eukaryota</taxon>
        <taxon>Fungi</taxon>
        <taxon>Dikarya</taxon>
        <taxon>Basidiomycota</taxon>
        <taxon>Agaricomycotina</taxon>
        <taxon>Agaricomycetes</taxon>
        <taxon>Agaricomycetidae</taxon>
        <taxon>Agaricales</taxon>
        <taxon>Agaricineae</taxon>
        <taxon>Agaricaceae</taxon>
        <taxon>Leucocoprinus</taxon>
    </lineage>
</organism>
<comment type="caution">
    <text evidence="3">The sequence shown here is derived from an EMBL/GenBank/DDBJ whole genome shotgun (WGS) entry which is preliminary data.</text>
</comment>
<keyword evidence="1" id="KW-0238">DNA-binding</keyword>
<evidence type="ECO:0000313" key="3">
    <source>
        <dbReference type="EMBL" id="KAF5346191.1"/>
    </source>
</evidence>
<dbReference type="InterPro" id="IPR050863">
    <property type="entry name" value="CenT-Element_Derived"/>
</dbReference>
<dbReference type="Pfam" id="PF03221">
    <property type="entry name" value="HTH_Tnp_Tc5"/>
    <property type="match status" value="1"/>
</dbReference>
<proteinExistence type="predicted"/>
<protein>
    <recommendedName>
        <fullName evidence="2">HTH CENPB-type domain-containing protein</fullName>
    </recommendedName>
</protein>
<dbReference type="PROSITE" id="PS51253">
    <property type="entry name" value="HTH_CENPB"/>
    <property type="match status" value="1"/>
</dbReference>
<evidence type="ECO:0000313" key="4">
    <source>
        <dbReference type="Proteomes" id="UP000559027"/>
    </source>
</evidence>
<dbReference type="EMBL" id="JAACJO010000035">
    <property type="protein sequence ID" value="KAF5346191.1"/>
    <property type="molecule type" value="Genomic_DNA"/>
</dbReference>
<accession>A0A8H5CQK2</accession>
<evidence type="ECO:0000259" key="2">
    <source>
        <dbReference type="PROSITE" id="PS51253"/>
    </source>
</evidence>
<dbReference type="Proteomes" id="UP000559027">
    <property type="component" value="Unassembled WGS sequence"/>
</dbReference>
<dbReference type="Pfam" id="PF03184">
    <property type="entry name" value="DDE_1"/>
    <property type="match status" value="1"/>
</dbReference>
<gene>
    <name evidence="3" type="ORF">D9756_011122</name>
</gene>
<dbReference type="GO" id="GO:0003677">
    <property type="term" value="F:DNA binding"/>
    <property type="evidence" value="ECO:0007669"/>
    <property type="project" value="UniProtKB-KW"/>
</dbReference>
<dbReference type="OrthoDB" id="2668963at2759"/>
<reference evidence="3 4" key="1">
    <citation type="journal article" date="2020" name="ISME J.">
        <title>Uncovering the hidden diversity of litter-decomposition mechanisms in mushroom-forming fungi.</title>
        <authorList>
            <person name="Floudas D."/>
            <person name="Bentzer J."/>
            <person name="Ahren D."/>
            <person name="Johansson T."/>
            <person name="Persson P."/>
            <person name="Tunlid A."/>
        </authorList>
    </citation>
    <scope>NUCLEOTIDE SEQUENCE [LARGE SCALE GENOMIC DNA]</scope>
    <source>
        <strain evidence="3 4">CBS 146.42</strain>
    </source>
</reference>
<name>A0A8H5CQK2_9AGAR</name>
<dbReference type="InterPro" id="IPR006600">
    <property type="entry name" value="HTH_CenpB_DNA-bd_dom"/>
</dbReference>
<dbReference type="InterPro" id="IPR004875">
    <property type="entry name" value="DDE_SF_endonuclease_dom"/>
</dbReference>
<dbReference type="PANTHER" id="PTHR19303:SF74">
    <property type="entry name" value="POGO TRANSPOSABLE ELEMENT WITH KRAB DOMAIN"/>
    <property type="match status" value="1"/>
</dbReference>
<dbReference type="PANTHER" id="PTHR19303">
    <property type="entry name" value="TRANSPOSON"/>
    <property type="match status" value="1"/>
</dbReference>
<dbReference type="AlphaFoldDB" id="A0A8H5CQK2"/>
<evidence type="ECO:0000256" key="1">
    <source>
        <dbReference type="ARBA" id="ARBA00023125"/>
    </source>
</evidence>
<dbReference type="GO" id="GO:0005634">
    <property type="term" value="C:nucleus"/>
    <property type="evidence" value="ECO:0007669"/>
    <property type="project" value="TreeGrafter"/>
</dbReference>